<feature type="transmembrane region" description="Helical" evidence="1">
    <location>
        <begin position="39"/>
        <end position="59"/>
    </location>
</feature>
<dbReference type="AlphaFoldDB" id="A0A1G5SER9"/>
<protein>
    <submittedName>
        <fullName evidence="2">Uncharacterized protein</fullName>
    </submittedName>
</protein>
<keyword evidence="3" id="KW-1185">Reference proteome</keyword>
<evidence type="ECO:0000313" key="2">
    <source>
        <dbReference type="EMBL" id="SCZ85695.1"/>
    </source>
</evidence>
<sequence>MSKLDRTREQIAYLKLWLGMLIAALISLTGWLLSNFQTVHWLLVFAAVIALTILGFAGYGMHRRIEEKMASLEEL</sequence>
<organism evidence="2 3">
    <name type="scientific">Nitrosomonas mobilis</name>
    <dbReference type="NCBI Taxonomy" id="51642"/>
    <lineage>
        <taxon>Bacteria</taxon>
        <taxon>Pseudomonadati</taxon>
        <taxon>Pseudomonadota</taxon>
        <taxon>Betaproteobacteria</taxon>
        <taxon>Nitrosomonadales</taxon>
        <taxon>Nitrosomonadaceae</taxon>
        <taxon>Nitrosomonas</taxon>
    </lineage>
</organism>
<keyword evidence="1" id="KW-0472">Membrane</keyword>
<dbReference type="EMBL" id="FMWO01000048">
    <property type="protein sequence ID" value="SCZ85695.1"/>
    <property type="molecule type" value="Genomic_DNA"/>
</dbReference>
<name>A0A1G5SER9_9PROT</name>
<evidence type="ECO:0000313" key="3">
    <source>
        <dbReference type="Proteomes" id="UP000198729"/>
    </source>
</evidence>
<keyword evidence="1" id="KW-0812">Transmembrane</keyword>
<evidence type="ECO:0000256" key="1">
    <source>
        <dbReference type="SAM" id="Phobius"/>
    </source>
</evidence>
<accession>A0A1G5SER9</accession>
<proteinExistence type="predicted"/>
<dbReference type="STRING" id="51642.NSMM_400173"/>
<gene>
    <name evidence="2" type="ORF">NSMM_400173</name>
</gene>
<keyword evidence="1" id="KW-1133">Transmembrane helix</keyword>
<dbReference type="OrthoDB" id="5329220at2"/>
<dbReference type="RefSeq" id="WP_090286178.1">
    <property type="nucleotide sequence ID" value="NZ_FMWO01000048.1"/>
</dbReference>
<feature type="transmembrane region" description="Helical" evidence="1">
    <location>
        <begin position="12"/>
        <end position="33"/>
    </location>
</feature>
<dbReference type="Proteomes" id="UP000198729">
    <property type="component" value="Unassembled WGS sequence"/>
</dbReference>
<reference evidence="2 3" key="1">
    <citation type="submission" date="2016-10" db="EMBL/GenBank/DDBJ databases">
        <authorList>
            <person name="de Groot N.N."/>
        </authorList>
    </citation>
    <scope>NUCLEOTIDE SEQUENCE [LARGE SCALE GENOMIC DNA]</scope>
    <source>
        <strain evidence="2">1</strain>
    </source>
</reference>